<dbReference type="InterPro" id="IPR036116">
    <property type="entry name" value="FN3_sf"/>
</dbReference>
<feature type="region of interest" description="Disordered" evidence="1">
    <location>
        <begin position="1775"/>
        <end position="1848"/>
    </location>
</feature>
<dbReference type="SUPFAM" id="SSF51126">
    <property type="entry name" value="Pectin lyase-like"/>
    <property type="match status" value="1"/>
</dbReference>
<gene>
    <name evidence="3" type="ORF">M23134_02814</name>
</gene>
<feature type="compositionally biased region" description="Polar residues" evidence="1">
    <location>
        <begin position="1066"/>
        <end position="1083"/>
    </location>
</feature>
<sequence>MAFKIDIRNQQKTPREKVVLIGTGKGTIHIEPQSSLHALDAGKDWVLKDARLNISVAPKQVVYLNITSVAAPQGYKFGVKLKFEGNPYEKVLGYNQEGSLLTLTVLHNGSIDAEIEEQQVWAFAPPPHASTFALSVNNQMANHPVLYEAVSAVLPGNPTHSLHFTQGDLYTMHGEVKAWVLSEACLTISINEKFKIPLKIIALPSQQKGYLSAVRLEYGQNSQTLNYNDEASLICLTILPDGSVEATIQNQKIKLHCPPHPSTFSLNVYNQQENRPDIGYILYRAQGGMSSTNIMSGNCFFNQLPEALLWSLNRAELSISVAARQLIYLNIEAVSGEETGTNHKSGIRFEYGNQVKYLAYNTPDSMLTLWVSTTGEIEATIGTQSVHLDCPPHPSNFVLHVSNELNNEQSITSHNKTVAGKSFENAIFTKDFITPPKVAENNPATEEVVTNSDEGSLAVAEEVTVMAEEPKATLITSTLEIPLNGYTAHFHITSVSGLAAGGDTTSGVRLEYGGWSEYLGYNTEGSLLNITIEADGTVWAEVEGKGVEFPPTSQNPEILKVPEDFRTIQAAIDAAHEDSVILLAPGTYQENIDFTDKNVLVASLAYLTGQTKYIAQTVIKPTDSIVFAQNDQRQTGFYGLTLQQTNDDLVITYRDSIPSFQNCVFVLEDIGRAALVARNNSLPLFRNCTIVGGNYAFVISSGANVMIDNSIIQSEYLVRTHNVEEMHRVMPMYSTLFLENDRSNKQFLNYNSVGFKTNSSSKPIFINPQANNYRLRDTSSAKRTGRNKSEAGAYNLLPTMKFQEIFSNIYNALKNPLFVYDNDQLWIQWQPSDFVDSYDISIKDLDFQIGQLVQGEHLPAASPSHFVQETISGQHEFVLNKPLEAGKTYEVTIAPKMSEEIVPLAHTFHLQLEAAPQLYPNLLYFAQNNLIKVYWEQPTVPVGNLILLLRKNDQLLALERDLVGSDFSWAQDISTDELYEALFLSQQITVGNEAYEEGEVVQVTISPVCKTSVMPLDITPPELSLRYEEGNIEAQWNSVGEVFTYDFKCWEDQRQDHPSYTRRTQETSLSISANPVPTPSQNGVHEASTSDKVWMFAERHEKIERGKEYIAQVRAVDKDQGYVGAWSQPQRVFALLPDDLPPPEVQIKYTEGHLEMRWQAVRYAQGYDIDIVDAETDEVVYQKTKFMQTFLFVHDGIDKGKNYRVKVRAVAMRTVGNWSEHVEVFTLEANDLATPEVTLQYSEEGISAKWQVVEFAQSYEVMLLTEGESETSTENGFTVMADSTHWQWNEKIEKHQLYQVKVRAIAGSAQGGWSKTSEVVAIDTEDLTPPNNIVLDYAEEAIQVSWEAMAYAKKYEVIVKDQASGNVVGANLTVDTTTASKASGIDKGKNYAVQVRSMVGDKAGEWSEPYEVFTLVANDLETPQINLTNPDGGIEVSWEAVDFAQNYEVLIKDGTTGEKLEENREVSAPICTFTENIEKDKIYEVQVRALAEGMQGEWSAARTIKVKHLEDKLEIIKQRLSEQKENKGFYVLNDYTLGETALYDSLKASLGVDEIELHTPKDLQEQGQQILLSGTTPSLFGMPSLNIQLILMNQGGEVQTTMHFQMPRNWTFADSFASLEHTYFKELQLQDAQFTYSSIGYLEASWQVPITPGLNFYAKTTLNESLEVVQHLNGKQNNALPLSGKVAIKNGLPVIQLQFTESKFELNYGEDTLPIKALLQTVLADQEAAETTEIRAEVCLYTEADFLANARLSARLTDPKVDSLELVYEVSTLVGQTTEENTDTPDLHTPEEGQEAEEETEEKLSSEELRTRNEVEGETREDGRKAEDEVADNNLEDRESVTEPNLDNDEELMQAIESMIGTPKQKNTEALQANLQENVIALLKGWVGHDNEWTSLLPEKYHQETLEEMPVRQVSMQVMLSSCSIVAMRIQLELSNWAALAPYYSINSPLWVVSAQYPFDKTNLKVEAQLEGFVSLSGIYVPFVAQAPDFELVADCIIDHNLEASDLILDYGETSDVPLPGSLPNFSITRLELRIEPLSGEFYVTGHSETPWEIEVTHDKDLKLQNVGLTIRRVLLEDDLKVKMHFFGFIKSDDTQIRLIAERTEGNWVFNADRNFEHQLPILPKLIGYLDDHWKNEIPQSLAQLSNGLLLKHLEINLGLDKAFNLLVESKPGWTTDEFLPTVVSFGLQNFELSISKQSGEEISGHLSGEFDLGKKIFFPLIFALPFDEKNYLFSLVHFNEALSTPQFSDLLALANPDWEHRLPDALQHLETESDLEIQNFQLLYLEDNADIPEKTFIMEVSTSQNWEGWQLIKDTNIWIDHAGLRIFRSTNDLQSEFDFRLFGNLPIGTGAVSLSMPVPFEVDTHSIRLDSILEQPSLQEMVALAAPALVNALPKEIASLEHNVILKDITYSQASGTPCFRMIITNTEDWEGWQLTAEPVPLHLSAFELHIVATLEGAEAKIMAPIKIFGEQTTLELPLSASEPMHTAILWQPQAAQLGDVLSKLFDKADISESLQQQTLRNFSVAYSFAENALLIDGNCGDIRLEGLGLFEEVQLKARLEADELPSLGLQGKWHGHIYETFYPFKFLLPQAGQDSEQDLPYVSIVEDDDFPAMHRLDGANAAHSLSKMGAPVTTIAWVLVHPPYLHTVAETAQILKEQTRFDDINAIRQGIVSIDSTYEEVKELIALLGSLKSKEGEAYFTSEEIMEALLEGSADMSTTQLAKMLKSYKDDPIEVATMLKTSLSKTLIGKDPKMVAAGMVEAMNGAGYELPAITAALTMHFTDIPTNEQIDFYVHALKDTCDVEALAKSVYQLSQRKLTCDTLAVAMQKANYEMVDIAQGVKHAFTSSVLAEHLPSKVVKALKTLKKDFLTISTVLPRTFDDFKAENLATALKMNYFNAQDAALAMRYLWTTIETNEMIDALKGARYSLSSVLLSLLDIKEVAGQLQQAQSSQRDIVDALRAIGVSANKASVTLLEFFPEITSATSLTNALQQGGYTTEQAEAAAALMEKLDKLEPEG</sequence>
<dbReference type="PROSITE" id="PS50853">
    <property type="entry name" value="FN3"/>
    <property type="match status" value="1"/>
</dbReference>
<evidence type="ECO:0000256" key="1">
    <source>
        <dbReference type="SAM" id="MobiDB-lite"/>
    </source>
</evidence>
<reference evidence="3 4" key="1">
    <citation type="submission" date="2007-01" db="EMBL/GenBank/DDBJ databases">
        <authorList>
            <person name="Haygood M."/>
            <person name="Podell S."/>
            <person name="Anderson C."/>
            <person name="Hopkinson B."/>
            <person name="Roe K."/>
            <person name="Barbeau K."/>
            <person name="Gaasterland T."/>
            <person name="Ferriera S."/>
            <person name="Johnson J."/>
            <person name="Kravitz S."/>
            <person name="Beeson K."/>
            <person name="Sutton G."/>
            <person name="Rogers Y.-H."/>
            <person name="Friedman R."/>
            <person name="Frazier M."/>
            <person name="Venter J.C."/>
        </authorList>
    </citation>
    <scope>NUCLEOTIDE SEQUENCE [LARGE SCALE GENOMIC DNA]</scope>
    <source>
        <strain evidence="3 4">ATCC 23134</strain>
    </source>
</reference>
<dbReference type="EMBL" id="AAWS01000022">
    <property type="protein sequence ID" value="EAY27567.1"/>
    <property type="molecule type" value="Genomic_DNA"/>
</dbReference>
<dbReference type="OrthoDB" id="9803616at2"/>
<keyword evidence="4" id="KW-1185">Reference proteome</keyword>
<evidence type="ECO:0000313" key="3">
    <source>
        <dbReference type="EMBL" id="EAY27567.1"/>
    </source>
</evidence>
<accession>A1ZPR2</accession>
<feature type="domain" description="Fibronectin type-III" evidence="2">
    <location>
        <begin position="1328"/>
        <end position="1419"/>
    </location>
</feature>
<dbReference type="Gene3D" id="2.60.40.10">
    <property type="entry name" value="Immunoglobulins"/>
    <property type="match status" value="2"/>
</dbReference>
<comment type="caution">
    <text evidence="3">The sequence shown here is derived from an EMBL/GenBank/DDBJ whole genome shotgun (WGS) entry which is preliminary data.</text>
</comment>
<evidence type="ECO:0000313" key="4">
    <source>
        <dbReference type="Proteomes" id="UP000004095"/>
    </source>
</evidence>
<protein>
    <submittedName>
        <fullName evidence="3">Fibronectin type III domain protein</fullName>
    </submittedName>
</protein>
<dbReference type="RefSeq" id="WP_002699198.1">
    <property type="nucleotide sequence ID" value="NZ_AAWS01000022.1"/>
</dbReference>
<dbReference type="CDD" id="cd00063">
    <property type="entry name" value="FN3"/>
    <property type="match status" value="3"/>
</dbReference>
<dbReference type="Gene3D" id="2.160.20.10">
    <property type="entry name" value="Single-stranded right-handed beta-helix, Pectin lyase-like"/>
    <property type="match status" value="1"/>
</dbReference>
<dbReference type="InterPro" id="IPR012334">
    <property type="entry name" value="Pectin_lyas_fold"/>
</dbReference>
<dbReference type="PANTHER" id="PTHR47135:SF1">
    <property type="entry name" value="FIBRONECTIN TYPE III DOMAIN-CONTAINING PROTEIN 7"/>
    <property type="match status" value="1"/>
</dbReference>
<name>A1ZPR2_MICM2</name>
<dbReference type="InterPro" id="IPR013783">
    <property type="entry name" value="Ig-like_fold"/>
</dbReference>
<dbReference type="PANTHER" id="PTHR47135">
    <property type="entry name" value="FIBRONECTIN TYPE III DOMAIN-CONTAINING PROTEIN 7"/>
    <property type="match status" value="1"/>
</dbReference>
<dbReference type="InterPro" id="IPR011050">
    <property type="entry name" value="Pectin_lyase_fold/virulence"/>
</dbReference>
<dbReference type="InterPro" id="IPR003961">
    <property type="entry name" value="FN3_dom"/>
</dbReference>
<feature type="compositionally biased region" description="Acidic residues" evidence="1">
    <location>
        <begin position="1792"/>
        <end position="1801"/>
    </location>
</feature>
<dbReference type="SMART" id="SM00060">
    <property type="entry name" value="FN3"/>
    <property type="match status" value="4"/>
</dbReference>
<evidence type="ECO:0000259" key="2">
    <source>
        <dbReference type="PROSITE" id="PS50853"/>
    </source>
</evidence>
<dbReference type="eggNOG" id="COG4733">
    <property type="taxonomic scope" value="Bacteria"/>
</dbReference>
<feature type="compositionally biased region" description="Basic and acidic residues" evidence="1">
    <location>
        <begin position="1802"/>
        <end position="1828"/>
    </location>
</feature>
<dbReference type="Proteomes" id="UP000004095">
    <property type="component" value="Unassembled WGS sequence"/>
</dbReference>
<dbReference type="SUPFAM" id="SSF49265">
    <property type="entry name" value="Fibronectin type III"/>
    <property type="match status" value="2"/>
</dbReference>
<organism evidence="3 4">
    <name type="scientific">Microscilla marina ATCC 23134</name>
    <dbReference type="NCBI Taxonomy" id="313606"/>
    <lineage>
        <taxon>Bacteria</taxon>
        <taxon>Pseudomonadati</taxon>
        <taxon>Bacteroidota</taxon>
        <taxon>Cytophagia</taxon>
        <taxon>Cytophagales</taxon>
        <taxon>Microscillaceae</taxon>
        <taxon>Microscilla</taxon>
    </lineage>
</organism>
<proteinExistence type="predicted"/>
<feature type="region of interest" description="Disordered" evidence="1">
    <location>
        <begin position="1058"/>
        <end position="1088"/>
    </location>
</feature>